<dbReference type="OrthoDB" id="10565954at2759"/>
<dbReference type="Proteomes" id="UP000783686">
    <property type="component" value="Unassembled WGS sequence"/>
</dbReference>
<proteinExistence type="predicted"/>
<dbReference type="AlphaFoldDB" id="A0A811K339"/>
<sequence>MSSISKEVTLNPKCFDHNQLSCIFDDSTIAHFKRHMRGANLNVQQILEDEEKDLPWYLGGDEDVIPPINFNNGPGLMELDQIEMKMTKNLKLDFYTLKDDDNTLKFKDNLQKAFYIPQGFLIDRMYYDCTCGKIVGRDSGFVLHYMVNYCVHLLSEHKKEKQLVVKASKNLKQLLKAVEVGRKVKRELVLDFLPGYTFSCLLFAKGGLKTYICSECQFVIFNVERFWSHCLGAHGVKDYTKITCVDTKRIHGNVATTVQKMATPLLIVRDQASDMYKWGCSHCDLLIEKKNKIPLIINAYIHLCVSDCAVTKFWLKNRKPVFKNIEAAKASVIEEASKNCGKVALSFLKRLNYFDVATLIRTLSYDKKFGVQDLKDVDWSCITVCPFCLTLPSKTKKHFKKCPSMPIEVELVMNK</sequence>
<dbReference type="Proteomes" id="UP000614601">
    <property type="component" value="Unassembled WGS sequence"/>
</dbReference>
<name>A0A811K339_9BILA</name>
<protein>
    <submittedName>
        <fullName evidence="1">Uncharacterized protein</fullName>
    </submittedName>
</protein>
<evidence type="ECO:0000313" key="1">
    <source>
        <dbReference type="EMBL" id="CAD5210225.1"/>
    </source>
</evidence>
<dbReference type="EMBL" id="CAJFDH010000002">
    <property type="protein sequence ID" value="CAD5210225.1"/>
    <property type="molecule type" value="Genomic_DNA"/>
</dbReference>
<gene>
    <name evidence="1" type="ORF">BOKJ2_LOCUS3081</name>
</gene>
<evidence type="ECO:0000313" key="2">
    <source>
        <dbReference type="Proteomes" id="UP000614601"/>
    </source>
</evidence>
<organism evidence="1 2">
    <name type="scientific">Bursaphelenchus okinawaensis</name>
    <dbReference type="NCBI Taxonomy" id="465554"/>
    <lineage>
        <taxon>Eukaryota</taxon>
        <taxon>Metazoa</taxon>
        <taxon>Ecdysozoa</taxon>
        <taxon>Nematoda</taxon>
        <taxon>Chromadorea</taxon>
        <taxon>Rhabditida</taxon>
        <taxon>Tylenchina</taxon>
        <taxon>Tylenchomorpha</taxon>
        <taxon>Aphelenchoidea</taxon>
        <taxon>Aphelenchoididae</taxon>
        <taxon>Bursaphelenchus</taxon>
    </lineage>
</organism>
<accession>A0A811K339</accession>
<keyword evidence="2" id="KW-1185">Reference proteome</keyword>
<dbReference type="EMBL" id="CAJFCW020000002">
    <property type="protein sequence ID" value="CAG9090915.1"/>
    <property type="molecule type" value="Genomic_DNA"/>
</dbReference>
<comment type="caution">
    <text evidence="1">The sequence shown here is derived from an EMBL/GenBank/DDBJ whole genome shotgun (WGS) entry which is preliminary data.</text>
</comment>
<reference evidence="1" key="1">
    <citation type="submission" date="2020-09" db="EMBL/GenBank/DDBJ databases">
        <authorList>
            <person name="Kikuchi T."/>
        </authorList>
    </citation>
    <scope>NUCLEOTIDE SEQUENCE</scope>
    <source>
        <strain evidence="1">SH1</strain>
    </source>
</reference>